<feature type="transmembrane region" description="Helical" evidence="1">
    <location>
        <begin position="55"/>
        <end position="76"/>
    </location>
</feature>
<evidence type="ECO:0000313" key="2">
    <source>
        <dbReference type="EMBL" id="QIU93015.1"/>
    </source>
</evidence>
<dbReference type="KEGG" id="bfc:BacF7301_02110"/>
<dbReference type="Proteomes" id="UP000501780">
    <property type="component" value="Chromosome"/>
</dbReference>
<organism evidence="2 3">
    <name type="scientific">Bacteroides faecium</name>
    <dbReference type="NCBI Taxonomy" id="2715212"/>
    <lineage>
        <taxon>Bacteria</taxon>
        <taxon>Pseudomonadati</taxon>
        <taxon>Bacteroidota</taxon>
        <taxon>Bacteroidia</taxon>
        <taxon>Bacteroidales</taxon>
        <taxon>Bacteroidaceae</taxon>
        <taxon>Bacteroides</taxon>
    </lineage>
</organism>
<protein>
    <recommendedName>
        <fullName evidence="4">Transmembrane protein</fullName>
    </recommendedName>
</protein>
<evidence type="ECO:0008006" key="4">
    <source>
        <dbReference type="Google" id="ProtNLM"/>
    </source>
</evidence>
<dbReference type="AlphaFoldDB" id="A0A6H0KIB1"/>
<gene>
    <name evidence="2" type="ORF">BacF7301_02110</name>
</gene>
<accession>A0A6H0KIB1</accession>
<keyword evidence="1" id="KW-1133">Transmembrane helix</keyword>
<keyword evidence="1" id="KW-0812">Transmembrane</keyword>
<evidence type="ECO:0000313" key="3">
    <source>
        <dbReference type="Proteomes" id="UP000501780"/>
    </source>
</evidence>
<keyword evidence="3" id="KW-1185">Reference proteome</keyword>
<keyword evidence="1" id="KW-0472">Membrane</keyword>
<feature type="transmembrane region" description="Helical" evidence="1">
    <location>
        <begin position="25"/>
        <end position="43"/>
    </location>
</feature>
<sequence>MATTQVIDATIFASSHPDIAKRTSVSGVIISSVMLLVGILAFASTFQLEDKSSTVSMALMVLGTGLFLMGIFRFFWKSKEVVYLPTGSVAKEQSIFFDLKHMDSLTNIVNSGSFSTNSAIKSESSGNIRMDVILSEDKKFAAVQLFQFVPYNYQPITSVQYFTNDGASAVVAFLSKSKQG</sequence>
<dbReference type="RefSeq" id="WP_167959802.1">
    <property type="nucleotide sequence ID" value="NZ_CP050831.1"/>
</dbReference>
<reference evidence="2 3" key="1">
    <citation type="submission" date="2020-03" db="EMBL/GenBank/DDBJ databases">
        <title>Genomic analysis of Bacteroides faecium CBA7301.</title>
        <authorList>
            <person name="Kim J."/>
            <person name="Roh S.W."/>
        </authorList>
    </citation>
    <scope>NUCLEOTIDE SEQUENCE [LARGE SCALE GENOMIC DNA]</scope>
    <source>
        <strain evidence="2 3">CBA7301</strain>
    </source>
</reference>
<proteinExistence type="predicted"/>
<name>A0A6H0KIB1_9BACE</name>
<dbReference type="EMBL" id="CP050831">
    <property type="protein sequence ID" value="QIU93015.1"/>
    <property type="molecule type" value="Genomic_DNA"/>
</dbReference>
<evidence type="ECO:0000256" key="1">
    <source>
        <dbReference type="SAM" id="Phobius"/>
    </source>
</evidence>